<evidence type="ECO:0000256" key="3">
    <source>
        <dbReference type="ARBA" id="ARBA00022842"/>
    </source>
</evidence>
<dbReference type="GO" id="GO:0047777">
    <property type="term" value="F:(S)-citramalyl-CoA lyase activity"/>
    <property type="evidence" value="ECO:0007669"/>
    <property type="project" value="TreeGrafter"/>
</dbReference>
<feature type="binding site" evidence="5">
    <location>
        <position position="147"/>
    </location>
    <ligand>
        <name>Mg(2+)</name>
        <dbReference type="ChEBI" id="CHEBI:18420"/>
    </ligand>
</feature>
<dbReference type="Gene3D" id="3.20.20.60">
    <property type="entry name" value="Phosphoenolpyruvate-binding domains"/>
    <property type="match status" value="1"/>
</dbReference>
<keyword evidence="8" id="KW-1185">Reference proteome</keyword>
<dbReference type="PANTHER" id="PTHR11105:SF0">
    <property type="entry name" value="CITRAMALYL-COA LYASE, MITOCHONDRIAL"/>
    <property type="match status" value="1"/>
</dbReference>
<evidence type="ECO:0000256" key="2">
    <source>
        <dbReference type="ARBA" id="ARBA00022723"/>
    </source>
</evidence>
<dbReference type="GO" id="GO:0106064">
    <property type="term" value="P:regulation of cobalamin metabolic process"/>
    <property type="evidence" value="ECO:0007669"/>
    <property type="project" value="TreeGrafter"/>
</dbReference>
<dbReference type="InterPro" id="IPR011206">
    <property type="entry name" value="Citrate_lyase_beta/mcl1/mcl2"/>
</dbReference>
<dbReference type="InterPro" id="IPR015813">
    <property type="entry name" value="Pyrv/PenolPyrv_kinase-like_dom"/>
</dbReference>
<evidence type="ECO:0000313" key="8">
    <source>
        <dbReference type="Proteomes" id="UP000192708"/>
    </source>
</evidence>
<keyword evidence="2 5" id="KW-0479">Metal-binding</keyword>
<feature type="binding site" evidence="4">
    <location>
        <position position="82"/>
    </location>
    <ligand>
        <name>substrate</name>
    </ligand>
</feature>
<reference evidence="7 8" key="1">
    <citation type="submission" date="2017-04" db="EMBL/GenBank/DDBJ databases">
        <authorList>
            <person name="Afonso C.L."/>
            <person name="Miller P.J."/>
            <person name="Scott M.A."/>
            <person name="Spackman E."/>
            <person name="Goraichik I."/>
            <person name="Dimitrov K.M."/>
            <person name="Suarez D.L."/>
            <person name="Swayne D.E."/>
        </authorList>
    </citation>
    <scope>NUCLEOTIDE SEQUENCE [LARGE SCALE GENOMIC DNA]</scope>
    <source>
        <strain evidence="7 8">VK13</strain>
    </source>
</reference>
<feature type="domain" description="HpcH/HpaI aldolase/citrate lyase" evidence="6">
    <location>
        <begin position="45"/>
        <end position="250"/>
    </location>
</feature>
<proteinExistence type="predicted"/>
<dbReference type="EMBL" id="FWXJ01000005">
    <property type="protein sequence ID" value="SMC46980.1"/>
    <property type="molecule type" value="Genomic_DNA"/>
</dbReference>
<evidence type="ECO:0000313" key="7">
    <source>
        <dbReference type="EMBL" id="SMC46980.1"/>
    </source>
</evidence>
<dbReference type="InterPro" id="IPR040442">
    <property type="entry name" value="Pyrv_kinase-like_dom_sf"/>
</dbReference>
<dbReference type="GO" id="GO:0046872">
    <property type="term" value="F:metal ion binding"/>
    <property type="evidence" value="ECO:0007669"/>
    <property type="project" value="UniProtKB-KW"/>
</dbReference>
<dbReference type="Pfam" id="PF03328">
    <property type="entry name" value="HpcH_HpaI"/>
    <property type="match status" value="1"/>
</dbReference>
<evidence type="ECO:0000259" key="6">
    <source>
        <dbReference type="Pfam" id="PF03328"/>
    </source>
</evidence>
<dbReference type="Gene3D" id="6.10.140.960">
    <property type="match status" value="1"/>
</dbReference>
<dbReference type="AlphaFoldDB" id="A0A1W1ZET6"/>
<dbReference type="STRING" id="1938817.SAMN06296008_10569"/>
<dbReference type="OrthoDB" id="8481499at2"/>
<name>A0A1W1ZET6_9BURK</name>
<accession>A0A1W1ZET6</accession>
<comment type="cofactor">
    <cofactor evidence="1">
        <name>Mg(2+)</name>
        <dbReference type="ChEBI" id="CHEBI:18420"/>
    </cofactor>
</comment>
<sequence length="324" mass="35954">MTPSEVLFDGIVPKTIPVCDHYCGTELRMKKAMGLQNEMGPCFDITFDLEDGAPIGQETEHAALVCDLIASPANQFNRIGVRVHDPKSPHFINDVKKIVQTVGNQVAYIVIPKIDSAKQTSALIEQINEFAHQLDCIREIPIHVLIETNLALADVFQIAAIPQVECLSFGLMDFVSGHYGAIPSDAMAQDQFNHPLVTRAMSEIAAACHTYGKTPSHNVCTNIHSAEVVTSDSLQAKNHYGYTRKWSIHPMQIPLIVKAFSPSDAQITEAINILKSAVAANWGPIQYEGKLHDRASFRYFWMILQKAHQSHPNKLDEIANLGWF</sequence>
<evidence type="ECO:0000256" key="4">
    <source>
        <dbReference type="PIRSR" id="PIRSR015582-1"/>
    </source>
</evidence>
<evidence type="ECO:0000256" key="5">
    <source>
        <dbReference type="PIRSR" id="PIRSR015582-2"/>
    </source>
</evidence>
<feature type="binding site" evidence="4">
    <location>
        <position position="147"/>
    </location>
    <ligand>
        <name>substrate</name>
    </ligand>
</feature>
<feature type="binding site" evidence="5">
    <location>
        <position position="173"/>
    </location>
    <ligand>
        <name>Mg(2+)</name>
        <dbReference type="ChEBI" id="CHEBI:18420"/>
    </ligand>
</feature>
<protein>
    <submittedName>
        <fullName evidence="7">Citrate lyase subunit beta / citryl-CoA lyase</fullName>
    </submittedName>
</protein>
<keyword evidence="3 5" id="KW-0460">Magnesium</keyword>
<dbReference type="PANTHER" id="PTHR11105">
    <property type="entry name" value="CITRATE LYASE SUBUNIT BETA-RELATED"/>
    <property type="match status" value="1"/>
</dbReference>
<keyword evidence="7" id="KW-0456">Lyase</keyword>
<evidence type="ECO:0000256" key="1">
    <source>
        <dbReference type="ARBA" id="ARBA00001946"/>
    </source>
</evidence>
<dbReference type="SUPFAM" id="SSF51621">
    <property type="entry name" value="Phosphoenolpyruvate/pyruvate domain"/>
    <property type="match status" value="1"/>
</dbReference>
<dbReference type="PIRSF" id="PIRSF015582">
    <property type="entry name" value="Cit_lyase_B"/>
    <property type="match status" value="1"/>
</dbReference>
<dbReference type="InterPro" id="IPR005000">
    <property type="entry name" value="Aldolase/citrate-lyase_domain"/>
</dbReference>
<dbReference type="RefSeq" id="WP_084283232.1">
    <property type="nucleotide sequence ID" value="NZ_FWXJ01000005.1"/>
</dbReference>
<dbReference type="Proteomes" id="UP000192708">
    <property type="component" value="Unassembled WGS sequence"/>
</dbReference>
<gene>
    <name evidence="7" type="ORF">SAMN06296008_10569</name>
</gene>
<organism evidence="7 8">
    <name type="scientific">Polynucleobacter kasalickyi</name>
    <dbReference type="NCBI Taxonomy" id="1938817"/>
    <lineage>
        <taxon>Bacteria</taxon>
        <taxon>Pseudomonadati</taxon>
        <taxon>Pseudomonadota</taxon>
        <taxon>Betaproteobacteria</taxon>
        <taxon>Burkholderiales</taxon>
        <taxon>Burkholderiaceae</taxon>
        <taxon>Polynucleobacter</taxon>
    </lineage>
</organism>
<dbReference type="InterPro" id="IPR040186">
    <property type="entry name" value="Citramalyl-CoA_lyase"/>
</dbReference>